<dbReference type="AlphaFoldDB" id="A0ABD2B3Y7"/>
<comment type="caution">
    <text evidence="1">The sequence shown here is derived from an EMBL/GenBank/DDBJ whole genome shotgun (WGS) entry which is preliminary data.</text>
</comment>
<proteinExistence type="predicted"/>
<dbReference type="EMBL" id="JAYRBN010000100">
    <property type="protein sequence ID" value="KAL2727454.1"/>
    <property type="molecule type" value="Genomic_DNA"/>
</dbReference>
<accession>A0ABD2B3Y7</accession>
<protein>
    <submittedName>
        <fullName evidence="1">Uncharacterized protein</fullName>
    </submittedName>
</protein>
<dbReference type="Proteomes" id="UP001607303">
    <property type="component" value="Unassembled WGS sequence"/>
</dbReference>
<gene>
    <name evidence="1" type="ORF">V1477_016730</name>
</gene>
<sequence>MKIYISFLLLQYNPVLLLIFDFFQCCCHANCQSFIIAIIVYILDKFVNANNLSYFKKLPKLIDQFM</sequence>
<keyword evidence="2" id="KW-1185">Reference proteome</keyword>
<organism evidence="1 2">
    <name type="scientific">Vespula maculifrons</name>
    <name type="common">Eastern yellow jacket</name>
    <name type="synonym">Wasp</name>
    <dbReference type="NCBI Taxonomy" id="7453"/>
    <lineage>
        <taxon>Eukaryota</taxon>
        <taxon>Metazoa</taxon>
        <taxon>Ecdysozoa</taxon>
        <taxon>Arthropoda</taxon>
        <taxon>Hexapoda</taxon>
        <taxon>Insecta</taxon>
        <taxon>Pterygota</taxon>
        <taxon>Neoptera</taxon>
        <taxon>Endopterygota</taxon>
        <taxon>Hymenoptera</taxon>
        <taxon>Apocrita</taxon>
        <taxon>Aculeata</taxon>
        <taxon>Vespoidea</taxon>
        <taxon>Vespidae</taxon>
        <taxon>Vespinae</taxon>
        <taxon>Vespula</taxon>
    </lineage>
</organism>
<evidence type="ECO:0000313" key="1">
    <source>
        <dbReference type="EMBL" id="KAL2727454.1"/>
    </source>
</evidence>
<evidence type="ECO:0000313" key="2">
    <source>
        <dbReference type="Proteomes" id="UP001607303"/>
    </source>
</evidence>
<reference evidence="1 2" key="1">
    <citation type="journal article" date="2024" name="Ann. Entomol. Soc. Am.">
        <title>Genomic analyses of the southern and eastern yellowjacket wasps (Hymenoptera: Vespidae) reveal evolutionary signatures of social life.</title>
        <authorList>
            <person name="Catto M.A."/>
            <person name="Caine P.B."/>
            <person name="Orr S.E."/>
            <person name="Hunt B.G."/>
            <person name="Goodisman M.A.D."/>
        </authorList>
    </citation>
    <scope>NUCLEOTIDE SEQUENCE [LARGE SCALE GENOMIC DNA]</scope>
    <source>
        <strain evidence="1">232</strain>
        <tissue evidence="1">Head and thorax</tissue>
    </source>
</reference>
<name>A0ABD2B3Y7_VESMC</name>